<evidence type="ECO:0000256" key="3">
    <source>
        <dbReference type="ARBA" id="ARBA00022840"/>
    </source>
</evidence>
<dbReference type="InterPro" id="IPR029000">
    <property type="entry name" value="Cyclophilin-like_dom_sf"/>
</dbReference>
<feature type="domain" description="Carboxyltransferase" evidence="5">
    <location>
        <begin position="10"/>
        <end position="200"/>
    </location>
</feature>
<dbReference type="InterPro" id="IPR052708">
    <property type="entry name" value="PxpC"/>
</dbReference>
<evidence type="ECO:0000259" key="5">
    <source>
        <dbReference type="SMART" id="SM00796"/>
    </source>
</evidence>
<dbReference type="Pfam" id="PF02682">
    <property type="entry name" value="CT_C_D"/>
    <property type="match status" value="1"/>
</dbReference>
<dbReference type="SUPFAM" id="SSF50891">
    <property type="entry name" value="Cyclophilin-like"/>
    <property type="match status" value="2"/>
</dbReference>
<evidence type="ECO:0000313" key="7">
    <source>
        <dbReference type="EMBL" id="GAA1524486.1"/>
    </source>
</evidence>
<dbReference type="RefSeq" id="WP_173155771.1">
    <property type="nucleotide sequence ID" value="NZ_BAAALX010000017.1"/>
</dbReference>
<dbReference type="PANTHER" id="PTHR43309:SF3">
    <property type="entry name" value="5-OXOPROLINASE SUBUNIT C"/>
    <property type="match status" value="1"/>
</dbReference>
<dbReference type="EMBL" id="BAAALX010000017">
    <property type="protein sequence ID" value="GAA1524486.1"/>
    <property type="molecule type" value="Genomic_DNA"/>
</dbReference>
<feature type="region of interest" description="Disordered" evidence="4">
    <location>
        <begin position="410"/>
        <end position="437"/>
    </location>
</feature>
<dbReference type="SMART" id="SM00796">
    <property type="entry name" value="AHS1"/>
    <property type="match status" value="1"/>
</dbReference>
<keyword evidence="2" id="KW-0378">Hydrolase</keyword>
<keyword evidence="3" id="KW-0067">ATP-binding</keyword>
<evidence type="ECO:0000259" key="6">
    <source>
        <dbReference type="SMART" id="SM00797"/>
    </source>
</evidence>
<dbReference type="Gene3D" id="2.40.100.10">
    <property type="entry name" value="Cyclophilin-like"/>
    <property type="match status" value="2"/>
</dbReference>
<dbReference type="Pfam" id="PF02626">
    <property type="entry name" value="CT_A_B"/>
    <property type="match status" value="1"/>
</dbReference>
<dbReference type="Gene3D" id="3.30.1360.40">
    <property type="match status" value="1"/>
</dbReference>
<keyword evidence="8" id="KW-1185">Reference proteome</keyword>
<evidence type="ECO:0000313" key="8">
    <source>
        <dbReference type="Proteomes" id="UP001500177"/>
    </source>
</evidence>
<feature type="region of interest" description="Disordered" evidence="4">
    <location>
        <begin position="220"/>
        <end position="248"/>
    </location>
</feature>
<evidence type="ECO:0000256" key="2">
    <source>
        <dbReference type="ARBA" id="ARBA00022801"/>
    </source>
</evidence>
<dbReference type="PANTHER" id="PTHR43309">
    <property type="entry name" value="5-OXOPROLINASE SUBUNIT C"/>
    <property type="match status" value="1"/>
</dbReference>
<proteinExistence type="predicted"/>
<organism evidence="7 8">
    <name type="scientific">Brevibacterium permense</name>
    <dbReference type="NCBI Taxonomy" id="234834"/>
    <lineage>
        <taxon>Bacteria</taxon>
        <taxon>Bacillati</taxon>
        <taxon>Actinomycetota</taxon>
        <taxon>Actinomycetes</taxon>
        <taxon>Micrococcales</taxon>
        <taxon>Brevibacteriaceae</taxon>
        <taxon>Brevibacterium</taxon>
    </lineage>
</organism>
<reference evidence="8" key="1">
    <citation type="journal article" date="2019" name="Int. J. Syst. Evol. Microbiol.">
        <title>The Global Catalogue of Microorganisms (GCM) 10K type strain sequencing project: providing services to taxonomists for standard genome sequencing and annotation.</title>
        <authorList>
            <consortium name="The Broad Institute Genomics Platform"/>
            <consortium name="The Broad Institute Genome Sequencing Center for Infectious Disease"/>
            <person name="Wu L."/>
            <person name="Ma J."/>
        </authorList>
    </citation>
    <scope>NUCLEOTIDE SEQUENCE [LARGE SCALE GENOMIC DNA]</scope>
    <source>
        <strain evidence="8">JCM 13318</strain>
    </source>
</reference>
<feature type="compositionally biased region" description="Polar residues" evidence="4">
    <location>
        <begin position="550"/>
        <end position="568"/>
    </location>
</feature>
<keyword evidence="1" id="KW-0547">Nucleotide-binding</keyword>
<evidence type="ECO:0000256" key="4">
    <source>
        <dbReference type="SAM" id="MobiDB-lite"/>
    </source>
</evidence>
<dbReference type="InterPro" id="IPR003833">
    <property type="entry name" value="CT_C_D"/>
</dbReference>
<dbReference type="Proteomes" id="UP001500177">
    <property type="component" value="Unassembled WGS sequence"/>
</dbReference>
<protein>
    <submittedName>
        <fullName evidence="7">Urea amidolyase family protein</fullName>
    </submittedName>
</protein>
<gene>
    <name evidence="7" type="ORF">GCM10009690_29890</name>
</gene>
<dbReference type="SUPFAM" id="SSF160467">
    <property type="entry name" value="PH0987 N-terminal domain-like"/>
    <property type="match status" value="1"/>
</dbReference>
<accession>A0ABP4LKR2</accession>
<comment type="caution">
    <text evidence="7">The sequence shown here is derived from an EMBL/GenBank/DDBJ whole genome shotgun (WGS) entry which is preliminary data.</text>
</comment>
<dbReference type="SMART" id="SM00797">
    <property type="entry name" value="AHS2"/>
    <property type="match status" value="1"/>
</dbReference>
<feature type="region of interest" description="Disordered" evidence="4">
    <location>
        <begin position="550"/>
        <end position="578"/>
    </location>
</feature>
<feature type="domain" description="Carboxyltransferase" evidence="6">
    <location>
        <begin position="284"/>
        <end position="567"/>
    </location>
</feature>
<sequence length="578" mass="59264">MTSTPPAGSPVFHTASSRHLLVECADLTATMALHRSLEAADLPGVTELIPAARTVLISFDPARTNAEILAEAVRGLGHTESASDAAREVTIDVHYDGDDLDEVADLLSVSPAEVIKRHQAATWQVAFAGFAPGFGYLAGDDELFNVPRRSSPRTRVPVGSVALAGEFTGVYPRSSPGGWQLIGRTDAKLWDLDREPPALFVPGTIVKFAEAGRETVEVAGSSARSGASGFSGSPGAEGSASDSAVDSAADSASDSAAAASHSLEVLRPGLQLLIQDLGRPGFASMGVSAAGAADRTALTAANRLVGNAETAAGLESFGGAVLLRCTGDGVAAVTGATGTITVTAADGTVLTPRLGEAFALSDGDELELGPTERGVRRYFAVRGGIAVETALDSSSADTLAGLGPAAVDKGTTVGVHDPRTAPHLVDPDPTQPRDLPQAGETVTLSVTLGPREDWFTEAGIETLLSQEWTVTHESDRVGLRLNGEVPLERARTGELPSEGAVTGALQVPPNGQPVLFGPDHPLTGGYPIIASVDDVDLAAQLPPGVKLRFTTSARPTPNAHSAEASSTAAGPRTNENEG</sequence>
<dbReference type="InterPro" id="IPR003778">
    <property type="entry name" value="CT_A_B"/>
</dbReference>
<name>A0ABP4LKR2_9MICO</name>
<evidence type="ECO:0000256" key="1">
    <source>
        <dbReference type="ARBA" id="ARBA00022741"/>
    </source>
</evidence>